<keyword evidence="1" id="KW-0378">Hydrolase</keyword>
<keyword evidence="1" id="KW-0464">Manganese</keyword>
<protein>
    <recommendedName>
        <fullName evidence="1">Protein phosphatase</fullName>
        <ecNumber evidence="1">3.1.3.16</ecNumber>
    </recommendedName>
</protein>
<reference evidence="3" key="1">
    <citation type="submission" date="2023-10" db="EMBL/GenBank/DDBJ databases">
        <authorList>
            <person name="Chen Y."/>
            <person name="Shah S."/>
            <person name="Dougan E. K."/>
            <person name="Thang M."/>
            <person name="Chan C."/>
        </authorList>
    </citation>
    <scope>NUCLEOTIDE SEQUENCE [LARGE SCALE GENOMIC DNA]</scope>
</reference>
<comment type="catalytic activity">
    <reaction evidence="1">
        <text>O-phospho-L-seryl-[protein] + H2O = L-seryl-[protein] + phosphate</text>
        <dbReference type="Rhea" id="RHEA:20629"/>
        <dbReference type="Rhea" id="RHEA-COMP:9863"/>
        <dbReference type="Rhea" id="RHEA-COMP:11604"/>
        <dbReference type="ChEBI" id="CHEBI:15377"/>
        <dbReference type="ChEBI" id="CHEBI:29999"/>
        <dbReference type="ChEBI" id="CHEBI:43474"/>
        <dbReference type="ChEBI" id="CHEBI:83421"/>
        <dbReference type="EC" id="3.1.3.16"/>
    </reaction>
</comment>
<sequence length="337" mass="37156">MEGALSSLRAGKLEGVLRAPTFYVETERQSSTLATFQRREELVLDVIHRNKILCFHAKEYQKQHPDKAKRKIRDADVTMESPMILGVADGVSQIEDFGIDASELPKELLHTCQHLGATKLDPASSTFLPQDRYRGPIPLLREAFELTESLGSTTAVLALLDNSTKIHGKPHPMIAVITVGDCQLIMLRRTQVPVSESRFEEVFKTEMQRIDGHVQTPLQIARIGKDVDPNFHDGITVEVIERGSGVHCVSAYEGDLVVMGSDGVFDNLFPDEVRDICNSILPPGTLVPTPEDKMRELAETIVLAAHEKTYLGPDGRTRDTPIGRGGKVDDTAVVVGE</sequence>
<comment type="catalytic activity">
    <reaction evidence="1">
        <text>O-phospho-L-threonyl-[protein] + H2O = L-threonyl-[protein] + phosphate</text>
        <dbReference type="Rhea" id="RHEA:47004"/>
        <dbReference type="Rhea" id="RHEA-COMP:11060"/>
        <dbReference type="Rhea" id="RHEA-COMP:11605"/>
        <dbReference type="ChEBI" id="CHEBI:15377"/>
        <dbReference type="ChEBI" id="CHEBI:30013"/>
        <dbReference type="ChEBI" id="CHEBI:43474"/>
        <dbReference type="ChEBI" id="CHEBI:61977"/>
        <dbReference type="EC" id="3.1.3.16"/>
    </reaction>
</comment>
<name>A0ABN9R8H5_9DINO</name>
<feature type="domain" description="PPM-type phosphatase" evidence="2">
    <location>
        <begin position="54"/>
        <end position="337"/>
    </location>
</feature>
<dbReference type="InterPro" id="IPR039123">
    <property type="entry name" value="PPTC7"/>
</dbReference>
<dbReference type="SUPFAM" id="SSF81606">
    <property type="entry name" value="PP2C-like"/>
    <property type="match status" value="1"/>
</dbReference>
<gene>
    <name evidence="3" type="ORF">PCOR1329_LOCUS16895</name>
</gene>
<dbReference type="PANTHER" id="PTHR12320">
    <property type="entry name" value="PROTEIN PHOSPHATASE 2C"/>
    <property type="match status" value="1"/>
</dbReference>
<feature type="non-terminal residue" evidence="3">
    <location>
        <position position="337"/>
    </location>
</feature>
<evidence type="ECO:0000259" key="2">
    <source>
        <dbReference type="PROSITE" id="PS51746"/>
    </source>
</evidence>
<comment type="caution">
    <text evidence="3">The sequence shown here is derived from an EMBL/GenBank/DDBJ whole genome shotgun (WGS) entry which is preliminary data.</text>
</comment>
<evidence type="ECO:0000256" key="1">
    <source>
        <dbReference type="RuleBase" id="RU366020"/>
    </source>
</evidence>
<keyword evidence="1" id="KW-0460">Magnesium</keyword>
<dbReference type="SMART" id="SM00332">
    <property type="entry name" value="PP2Cc"/>
    <property type="match status" value="1"/>
</dbReference>
<comment type="cofactor">
    <cofactor evidence="1">
        <name>Mg(2+)</name>
        <dbReference type="ChEBI" id="CHEBI:18420"/>
    </cofactor>
</comment>
<keyword evidence="4" id="KW-1185">Reference proteome</keyword>
<evidence type="ECO:0000313" key="3">
    <source>
        <dbReference type="EMBL" id="CAK0812648.1"/>
    </source>
</evidence>
<dbReference type="EC" id="3.1.3.16" evidence="1"/>
<dbReference type="PANTHER" id="PTHR12320:SF1">
    <property type="entry name" value="PROTEIN PHOSPHATASE PTC7 HOMOLOG"/>
    <property type="match status" value="1"/>
</dbReference>
<dbReference type="Gene3D" id="3.60.40.10">
    <property type="entry name" value="PPM-type phosphatase domain"/>
    <property type="match status" value="1"/>
</dbReference>
<dbReference type="PROSITE" id="PS51746">
    <property type="entry name" value="PPM_2"/>
    <property type="match status" value="1"/>
</dbReference>
<organism evidence="3 4">
    <name type="scientific">Prorocentrum cordatum</name>
    <dbReference type="NCBI Taxonomy" id="2364126"/>
    <lineage>
        <taxon>Eukaryota</taxon>
        <taxon>Sar</taxon>
        <taxon>Alveolata</taxon>
        <taxon>Dinophyceae</taxon>
        <taxon>Prorocentrales</taxon>
        <taxon>Prorocentraceae</taxon>
        <taxon>Prorocentrum</taxon>
    </lineage>
</organism>
<keyword evidence="1" id="KW-0479">Metal-binding</keyword>
<accession>A0ABN9R8H5</accession>
<dbReference type="InterPro" id="IPR001932">
    <property type="entry name" value="PPM-type_phosphatase-like_dom"/>
</dbReference>
<evidence type="ECO:0000313" key="4">
    <source>
        <dbReference type="Proteomes" id="UP001189429"/>
    </source>
</evidence>
<dbReference type="EMBL" id="CAUYUJ010005202">
    <property type="protein sequence ID" value="CAK0812648.1"/>
    <property type="molecule type" value="Genomic_DNA"/>
</dbReference>
<keyword evidence="1" id="KW-0904">Protein phosphatase</keyword>
<dbReference type="InterPro" id="IPR036457">
    <property type="entry name" value="PPM-type-like_dom_sf"/>
</dbReference>
<comment type="cofactor">
    <cofactor evidence="1">
        <name>Mn(2+)</name>
        <dbReference type="ChEBI" id="CHEBI:29035"/>
    </cofactor>
</comment>
<comment type="similarity">
    <text evidence="1">Belongs to the PP2C family.</text>
</comment>
<dbReference type="Proteomes" id="UP001189429">
    <property type="component" value="Unassembled WGS sequence"/>
</dbReference>
<proteinExistence type="inferred from homology"/>